<dbReference type="Pfam" id="PF00089">
    <property type="entry name" value="Trypsin"/>
    <property type="match status" value="1"/>
</dbReference>
<accession>A0A7R8VI81</accession>
<dbReference type="InterPro" id="IPR009003">
    <property type="entry name" value="Peptidase_S1_PA"/>
</dbReference>
<proteinExistence type="predicted"/>
<feature type="domain" description="Peptidase S1" evidence="1">
    <location>
        <begin position="222"/>
        <end position="243"/>
    </location>
</feature>
<sequence>MGTHRTKEALKIAQVEEVATTRAEPPSVVFSRAWFSSRAGCRKTDPFSQWNRVLERGDQCLRSPDFESNRTEVSNIDKIQVSVVSFHHKLLEIDEALSLCDRVAYIRVECVDKMVTISGDECRPHIYTVDGEVIGFPYLTETCLAWGEIYDLFEEKALGVMFITGDDHTVIAHTPQKDFMISQAYNLRRGLAQVLLVVKTNVTHGLISVFLVIGPESQRLLYRCAGSLISPRYVLTAAHCVTNLPGPMTLEECDWVRWGFSNLGMCSREECDWVREVIVTTECDWIKWCFSRLIPELECDCMKGRFSNLSTCSRAGVKLGEVDDRTDPDCDLLECADPAQDFLPELGQEEKGASGLEG</sequence>
<gene>
    <name evidence="2" type="ORF">TDIB3V08_LOCUS3386</name>
</gene>
<dbReference type="InterPro" id="IPR001254">
    <property type="entry name" value="Trypsin_dom"/>
</dbReference>
<dbReference type="Gene3D" id="2.40.10.10">
    <property type="entry name" value="Trypsin-like serine proteases"/>
    <property type="match status" value="1"/>
</dbReference>
<evidence type="ECO:0000313" key="2">
    <source>
        <dbReference type="EMBL" id="CAD7197066.1"/>
    </source>
</evidence>
<dbReference type="GO" id="GO:0006508">
    <property type="term" value="P:proteolysis"/>
    <property type="evidence" value="ECO:0007669"/>
    <property type="project" value="InterPro"/>
</dbReference>
<reference evidence="2" key="1">
    <citation type="submission" date="2020-11" db="EMBL/GenBank/DDBJ databases">
        <authorList>
            <person name="Tran Van P."/>
        </authorList>
    </citation>
    <scope>NUCLEOTIDE SEQUENCE</scope>
</reference>
<evidence type="ECO:0000259" key="1">
    <source>
        <dbReference type="Pfam" id="PF00089"/>
    </source>
</evidence>
<protein>
    <recommendedName>
        <fullName evidence="1">Peptidase S1 domain-containing protein</fullName>
    </recommendedName>
</protein>
<organism evidence="2">
    <name type="scientific">Timema douglasi</name>
    <name type="common">Walking stick</name>
    <dbReference type="NCBI Taxonomy" id="61478"/>
    <lineage>
        <taxon>Eukaryota</taxon>
        <taxon>Metazoa</taxon>
        <taxon>Ecdysozoa</taxon>
        <taxon>Arthropoda</taxon>
        <taxon>Hexapoda</taxon>
        <taxon>Insecta</taxon>
        <taxon>Pterygota</taxon>
        <taxon>Neoptera</taxon>
        <taxon>Polyneoptera</taxon>
        <taxon>Phasmatodea</taxon>
        <taxon>Timematodea</taxon>
        <taxon>Timematoidea</taxon>
        <taxon>Timematidae</taxon>
        <taxon>Timema</taxon>
    </lineage>
</organism>
<dbReference type="SUPFAM" id="SSF50494">
    <property type="entry name" value="Trypsin-like serine proteases"/>
    <property type="match status" value="1"/>
</dbReference>
<dbReference type="AlphaFoldDB" id="A0A7R8VI81"/>
<dbReference type="EMBL" id="OA565466">
    <property type="protein sequence ID" value="CAD7197066.1"/>
    <property type="molecule type" value="Genomic_DNA"/>
</dbReference>
<dbReference type="InterPro" id="IPR043504">
    <property type="entry name" value="Peptidase_S1_PA_chymotrypsin"/>
</dbReference>
<dbReference type="GO" id="GO:0004252">
    <property type="term" value="F:serine-type endopeptidase activity"/>
    <property type="evidence" value="ECO:0007669"/>
    <property type="project" value="InterPro"/>
</dbReference>
<name>A0A7R8VI81_TIMDO</name>